<evidence type="ECO:0000313" key="2">
    <source>
        <dbReference type="Proteomes" id="UP000682782"/>
    </source>
</evidence>
<dbReference type="Proteomes" id="UP000682782">
    <property type="component" value="Chromosome"/>
</dbReference>
<dbReference type="EMBL" id="CP068393">
    <property type="protein sequence ID" value="QUC67067.1"/>
    <property type="molecule type" value="Genomic_DNA"/>
</dbReference>
<proteinExistence type="predicted"/>
<sequence length="521" mass="59472">MAKKLIALVLGIMMLMIITVSGIAEEKSDLHIADDVTLRFFFDLDLAANVPGMQNYNDSDAYKWLEEQTGIHIEWIHPASGTSREAFNLLFASDDMPDLIYNSIPNGFVYPSGHDMAIADGVYANLKDYEDLMPNYMAIVNSNETLKRESVTDEGNRWCFFYIYKDGRGPNFGPTIRKDFLDKVGMDLPETYDDWHEVLTAFKEQLGIEIPLYVNKDTFMWYSEFAAGYGVTKDWSLNTEGKVIYGPCEDGYGEYLDMMQQWYKEGLIDQSFSVHDGRWPENDLLLNDKVGAFPVYTSWTGHDYYAKQGATNPDFNLVGTKIPVKEGGEAHYRMPDMLTNTYCIAVNAQSKHLEEAIKWMDAQYSEEVAFVMNYGVTEGKEDGSYYFDDNGPHWGGLITNNPDGLTQGQARQRYTTNNAPYEDYNRVMGTWTDIQRETQARLMESDYSAYISDSITMTEAEQEEFSDIMGDITTYATEFTVNYVMGNASQTFDEFRAQLKSMNIDRAIELKQAAVDRFNAR</sequence>
<gene>
    <name evidence="1" type="ORF">JYE49_14740</name>
</gene>
<name>A0AC61MWR2_9FIRM</name>
<accession>A0AC61MWR2</accession>
<keyword evidence="2" id="KW-1185">Reference proteome</keyword>
<reference evidence="1" key="1">
    <citation type="submission" date="2021-01" db="EMBL/GenBank/DDBJ databases">
        <title>Complete genome sequence of Clostridiales bacterium R-7.</title>
        <authorList>
            <person name="Mahoney-Kurpe S.C."/>
            <person name="Palevich N."/>
            <person name="Koike S."/>
            <person name="Moon C.D."/>
            <person name="Attwood G.T."/>
        </authorList>
    </citation>
    <scope>NUCLEOTIDE SEQUENCE</scope>
    <source>
        <strain evidence="1">R-7</strain>
    </source>
</reference>
<organism evidence="1 2">
    <name type="scientific">Aristaeella hokkaidonensis</name>
    <dbReference type="NCBI Taxonomy" id="3046382"/>
    <lineage>
        <taxon>Bacteria</taxon>
        <taxon>Bacillati</taxon>
        <taxon>Bacillota</taxon>
        <taxon>Clostridia</taxon>
        <taxon>Eubacteriales</taxon>
        <taxon>Aristaeellaceae</taxon>
        <taxon>Aristaeella</taxon>
    </lineage>
</organism>
<protein>
    <submittedName>
        <fullName evidence="1">Extracellular solute-binding protein</fullName>
    </submittedName>
</protein>
<evidence type="ECO:0000313" key="1">
    <source>
        <dbReference type="EMBL" id="QUC67067.1"/>
    </source>
</evidence>